<evidence type="ECO:0000313" key="2">
    <source>
        <dbReference type="Proteomes" id="UP001162992"/>
    </source>
</evidence>
<protein>
    <submittedName>
        <fullName evidence="1">Uncharacterized protein</fullName>
    </submittedName>
</protein>
<organism evidence="1 2">
    <name type="scientific">Diphasiastrum complanatum</name>
    <name type="common">Issler's clubmoss</name>
    <name type="synonym">Lycopodium complanatum</name>
    <dbReference type="NCBI Taxonomy" id="34168"/>
    <lineage>
        <taxon>Eukaryota</taxon>
        <taxon>Viridiplantae</taxon>
        <taxon>Streptophyta</taxon>
        <taxon>Embryophyta</taxon>
        <taxon>Tracheophyta</taxon>
        <taxon>Lycopodiopsida</taxon>
        <taxon>Lycopodiales</taxon>
        <taxon>Lycopodiaceae</taxon>
        <taxon>Lycopodioideae</taxon>
        <taxon>Diphasiastrum</taxon>
    </lineage>
</organism>
<dbReference type="EMBL" id="CM055107">
    <property type="protein sequence ID" value="KAJ7527636.1"/>
    <property type="molecule type" value="Genomic_DNA"/>
</dbReference>
<keyword evidence="2" id="KW-1185">Reference proteome</keyword>
<name>A0ACC2BCX2_DIPCM</name>
<sequence length="434" mass="48572">MEPDGAVKMDGPSPASAMETDLKDHGTLELIRLRDEALADKPSHLILAAADPGQAVRPEALSLQIDLSENRPCPAQVVRPELFSLQVDLTQSKPSPTQAGMLSLQLDLSDNKPWPARPEDPSLQVDLSENKACRLPRWSRHETLVLIEAKKEGEARVKKPKEEREKNEKNRPVNESKWLFISAVCKKRGVDREANQCRKRWGNLFGDYKRIKDWQMEASTNSGAESFWLMRNDERKENKLPGSFDPEVFEALETFLGRKAGAAPALAPAPAAAVEAEAVFESGRPASEEGLVSDIEHPPQEEDATHDVVRGAGSSTPDPDSCKEQSPYKEQLYKEQSPFKEQSYKEQSPTHSNGRKKRKRPFLAESEQPKDQLVALLENNCKVLSEHIEAQNRNNQLDRAQRKDQVNSLVRVLGKLADALEKISENLKKHEGCS</sequence>
<accession>A0ACC2BCX2</accession>
<reference evidence="2" key="1">
    <citation type="journal article" date="2024" name="Proc. Natl. Acad. Sci. U.S.A.">
        <title>Extraordinary preservation of gene collinearity over three hundred million years revealed in homosporous lycophytes.</title>
        <authorList>
            <person name="Li C."/>
            <person name="Wickell D."/>
            <person name="Kuo L.Y."/>
            <person name="Chen X."/>
            <person name="Nie B."/>
            <person name="Liao X."/>
            <person name="Peng D."/>
            <person name="Ji J."/>
            <person name="Jenkins J."/>
            <person name="Williams M."/>
            <person name="Shu S."/>
            <person name="Plott C."/>
            <person name="Barry K."/>
            <person name="Rajasekar S."/>
            <person name="Grimwood J."/>
            <person name="Han X."/>
            <person name="Sun S."/>
            <person name="Hou Z."/>
            <person name="He W."/>
            <person name="Dai G."/>
            <person name="Sun C."/>
            <person name="Schmutz J."/>
            <person name="Leebens-Mack J.H."/>
            <person name="Li F.W."/>
            <person name="Wang L."/>
        </authorList>
    </citation>
    <scope>NUCLEOTIDE SEQUENCE [LARGE SCALE GENOMIC DNA]</scope>
    <source>
        <strain evidence="2">cv. PW_Plant_1</strain>
    </source>
</reference>
<evidence type="ECO:0000313" key="1">
    <source>
        <dbReference type="EMBL" id="KAJ7527636.1"/>
    </source>
</evidence>
<comment type="caution">
    <text evidence="1">The sequence shown here is derived from an EMBL/GenBank/DDBJ whole genome shotgun (WGS) entry which is preliminary data.</text>
</comment>
<gene>
    <name evidence="1" type="ORF">O6H91_16G064500</name>
</gene>
<proteinExistence type="predicted"/>
<dbReference type="Proteomes" id="UP001162992">
    <property type="component" value="Chromosome 16"/>
</dbReference>